<evidence type="ECO:0008006" key="4">
    <source>
        <dbReference type="Google" id="ProtNLM"/>
    </source>
</evidence>
<accession>A0A937EEB1</accession>
<gene>
    <name evidence="2" type="ORF">JK359_01105</name>
</gene>
<organism evidence="2 3">
    <name type="scientific">Streptomyces actinomycinicus</name>
    <dbReference type="NCBI Taxonomy" id="1695166"/>
    <lineage>
        <taxon>Bacteria</taxon>
        <taxon>Bacillati</taxon>
        <taxon>Actinomycetota</taxon>
        <taxon>Actinomycetes</taxon>
        <taxon>Kitasatosporales</taxon>
        <taxon>Streptomycetaceae</taxon>
        <taxon>Streptomyces</taxon>
    </lineage>
</organism>
<keyword evidence="3" id="KW-1185">Reference proteome</keyword>
<name>A0A937EEB1_9ACTN</name>
<keyword evidence="1" id="KW-0732">Signal</keyword>
<dbReference type="EMBL" id="JAERRK010000001">
    <property type="protein sequence ID" value="MBL1080584.1"/>
    <property type="molecule type" value="Genomic_DNA"/>
</dbReference>
<dbReference type="AlphaFoldDB" id="A0A937EEB1"/>
<dbReference type="InterPro" id="IPR047736">
    <property type="entry name" value="RdlA/B-like"/>
</dbReference>
<evidence type="ECO:0000313" key="2">
    <source>
        <dbReference type="EMBL" id="MBL1080584.1"/>
    </source>
</evidence>
<feature type="signal peptide" evidence="1">
    <location>
        <begin position="1"/>
        <end position="28"/>
    </location>
</feature>
<dbReference type="Pfam" id="PF25848">
    <property type="entry name" value="Rodlin"/>
    <property type="match status" value="1"/>
</dbReference>
<reference evidence="2" key="1">
    <citation type="submission" date="2021-01" db="EMBL/GenBank/DDBJ databases">
        <title>WGS of actinomycetes isolated from Thailand.</title>
        <authorList>
            <person name="Thawai C."/>
        </authorList>
    </citation>
    <scope>NUCLEOTIDE SEQUENCE</scope>
    <source>
        <strain evidence="2">RCU-197</strain>
    </source>
</reference>
<feature type="chain" id="PRO_5037750376" description="RdlA protein" evidence="1">
    <location>
        <begin position="29"/>
        <end position="134"/>
    </location>
</feature>
<dbReference type="RefSeq" id="WP_201830632.1">
    <property type="nucleotide sequence ID" value="NZ_JAERRK010000001.1"/>
</dbReference>
<sequence length="134" mass="13487">MIKKIVATAAVAASAVGASAAAAPQALAIGNDDGPTVANGNAGWQSYGNSATYGNMSPQIALIQGSFNKPCIAVNDIPVGVGALIGVNVQDLPILSDHMQQQCTENSSNVKRDGALAHLLEDVSVLSQNTEAGS</sequence>
<dbReference type="Proteomes" id="UP000661858">
    <property type="component" value="Unassembled WGS sequence"/>
</dbReference>
<proteinExistence type="predicted"/>
<evidence type="ECO:0000313" key="3">
    <source>
        <dbReference type="Proteomes" id="UP000661858"/>
    </source>
</evidence>
<dbReference type="NCBIfam" id="NF041022">
    <property type="entry name" value="rodlin_AB"/>
    <property type="match status" value="1"/>
</dbReference>
<evidence type="ECO:0000256" key="1">
    <source>
        <dbReference type="SAM" id="SignalP"/>
    </source>
</evidence>
<protein>
    <recommendedName>
        <fullName evidence="4">RdlA protein</fullName>
    </recommendedName>
</protein>
<comment type="caution">
    <text evidence="2">The sequence shown here is derived from an EMBL/GenBank/DDBJ whole genome shotgun (WGS) entry which is preliminary data.</text>
</comment>